<dbReference type="EMBL" id="CAWUPB010001173">
    <property type="protein sequence ID" value="CAK7347334.1"/>
    <property type="molecule type" value="Genomic_DNA"/>
</dbReference>
<reference evidence="1 2" key="1">
    <citation type="submission" date="2024-01" db="EMBL/GenBank/DDBJ databases">
        <authorList>
            <person name="Waweru B."/>
        </authorList>
    </citation>
    <scope>NUCLEOTIDE SEQUENCE [LARGE SCALE GENOMIC DNA]</scope>
</reference>
<evidence type="ECO:0000313" key="1">
    <source>
        <dbReference type="EMBL" id="CAK7347334.1"/>
    </source>
</evidence>
<accession>A0AAV1S780</accession>
<dbReference type="Proteomes" id="UP001314170">
    <property type="component" value="Unassembled WGS sequence"/>
</dbReference>
<organism evidence="1 2">
    <name type="scientific">Dovyalis caffra</name>
    <dbReference type="NCBI Taxonomy" id="77055"/>
    <lineage>
        <taxon>Eukaryota</taxon>
        <taxon>Viridiplantae</taxon>
        <taxon>Streptophyta</taxon>
        <taxon>Embryophyta</taxon>
        <taxon>Tracheophyta</taxon>
        <taxon>Spermatophyta</taxon>
        <taxon>Magnoliopsida</taxon>
        <taxon>eudicotyledons</taxon>
        <taxon>Gunneridae</taxon>
        <taxon>Pentapetalae</taxon>
        <taxon>rosids</taxon>
        <taxon>fabids</taxon>
        <taxon>Malpighiales</taxon>
        <taxon>Salicaceae</taxon>
        <taxon>Flacourtieae</taxon>
        <taxon>Dovyalis</taxon>
    </lineage>
</organism>
<dbReference type="AlphaFoldDB" id="A0AAV1S780"/>
<evidence type="ECO:0000313" key="2">
    <source>
        <dbReference type="Proteomes" id="UP001314170"/>
    </source>
</evidence>
<keyword evidence="2" id="KW-1185">Reference proteome</keyword>
<protein>
    <submittedName>
        <fullName evidence="1">Uncharacterized protein</fullName>
    </submittedName>
</protein>
<proteinExistence type="predicted"/>
<sequence>MAIGQRISCGLTMLEWVQRHFGLSSFLLLWAFSPDWHMALTGWGSVAVCGAPVCGLATESQKPLNFCPQIKVKKSDQFGIGFEEIYFVRFFS</sequence>
<comment type="caution">
    <text evidence="1">The sequence shown here is derived from an EMBL/GenBank/DDBJ whole genome shotgun (WGS) entry which is preliminary data.</text>
</comment>
<gene>
    <name evidence="1" type="ORF">DCAF_LOCUS20018</name>
</gene>
<name>A0AAV1S780_9ROSI</name>